<evidence type="ECO:0000256" key="2">
    <source>
        <dbReference type="ARBA" id="ARBA00023002"/>
    </source>
</evidence>
<protein>
    <submittedName>
        <fullName evidence="4">NAD(P)H-quinone oxidoreductase</fullName>
    </submittedName>
</protein>
<comment type="caution">
    <text evidence="4">The sequence shown here is derived from an EMBL/GenBank/DDBJ whole genome shotgun (WGS) entry which is preliminary data.</text>
</comment>
<dbReference type="GO" id="GO:0070402">
    <property type="term" value="F:NADPH binding"/>
    <property type="evidence" value="ECO:0007669"/>
    <property type="project" value="TreeGrafter"/>
</dbReference>
<dbReference type="InterPro" id="IPR013154">
    <property type="entry name" value="ADH-like_N"/>
</dbReference>
<sequence length="333" mass="35453">MPRIQQAIVVSAPGGPDVLVMKNDWPVPTPGDDDVLIEVMAAGINRHDCNQRKAGPTHEPNPVPGLEAAGRIVACGKNVPTRRVGEKVVALTDGGSYAQFVATPAELALPMPDSLDWESAAALPEALFTAWFNFFGLMQLKPGEIALIHGATSGVGSIATQMLKAMGYSVYGTAGTAEKRDAAFHFGCTAVFDYNDPDLADQVRQKTSGHGVDTILDMSAGAHLEADLAMIANDGRIAHLSAGGGKVLPVPLRALMAKRVRITGAFLRATPVDEKIKIARHLHETVLRHVGKSIRPYLAKIYPLEDAAAAHHFMEASKHVGKIVLTVGRQTTL</sequence>
<dbReference type="RefSeq" id="WP_115516694.1">
    <property type="nucleotide sequence ID" value="NZ_QRGO01000001.1"/>
</dbReference>
<dbReference type="CDD" id="cd05276">
    <property type="entry name" value="p53_inducible_oxidoreductase"/>
    <property type="match status" value="1"/>
</dbReference>
<organism evidence="4 5">
    <name type="scientific">Undibacter mobilis</name>
    <dbReference type="NCBI Taxonomy" id="2292256"/>
    <lineage>
        <taxon>Bacteria</taxon>
        <taxon>Pseudomonadati</taxon>
        <taxon>Pseudomonadota</taxon>
        <taxon>Alphaproteobacteria</taxon>
        <taxon>Hyphomicrobiales</taxon>
        <taxon>Nitrobacteraceae</taxon>
        <taxon>Undibacter</taxon>
    </lineage>
</organism>
<proteinExistence type="predicted"/>
<dbReference type="Pfam" id="PF08240">
    <property type="entry name" value="ADH_N"/>
    <property type="match status" value="1"/>
</dbReference>
<evidence type="ECO:0000259" key="3">
    <source>
        <dbReference type="SMART" id="SM00829"/>
    </source>
</evidence>
<keyword evidence="1" id="KW-0521">NADP</keyword>
<gene>
    <name evidence="4" type="ORF">DXH78_08900</name>
</gene>
<dbReference type="PANTHER" id="PTHR48106:SF8">
    <property type="entry name" value="OS02G0805600 PROTEIN"/>
    <property type="match status" value="1"/>
</dbReference>
<dbReference type="InterPro" id="IPR036291">
    <property type="entry name" value="NAD(P)-bd_dom_sf"/>
</dbReference>
<dbReference type="Pfam" id="PF00107">
    <property type="entry name" value="ADH_zinc_N"/>
    <property type="match status" value="1"/>
</dbReference>
<keyword evidence="2" id="KW-0560">Oxidoreductase</keyword>
<name>A0A371BAS4_9BRAD</name>
<accession>A0A371BAS4</accession>
<dbReference type="PANTHER" id="PTHR48106">
    <property type="entry name" value="QUINONE OXIDOREDUCTASE PIG3-RELATED"/>
    <property type="match status" value="1"/>
</dbReference>
<dbReference type="Gene3D" id="3.40.50.720">
    <property type="entry name" value="NAD(P)-binding Rossmann-like Domain"/>
    <property type="match status" value="1"/>
</dbReference>
<dbReference type="SUPFAM" id="SSF50129">
    <property type="entry name" value="GroES-like"/>
    <property type="match status" value="1"/>
</dbReference>
<reference evidence="5" key="1">
    <citation type="submission" date="2018-08" db="EMBL/GenBank/DDBJ databases">
        <authorList>
            <person name="Kim S.-J."/>
            <person name="Jung G.-Y."/>
        </authorList>
    </citation>
    <scope>NUCLEOTIDE SEQUENCE [LARGE SCALE GENOMIC DNA]</scope>
    <source>
        <strain evidence="5">GY_H</strain>
    </source>
</reference>
<dbReference type="Gene3D" id="3.90.180.10">
    <property type="entry name" value="Medium-chain alcohol dehydrogenases, catalytic domain"/>
    <property type="match status" value="1"/>
</dbReference>
<feature type="domain" description="Enoyl reductase (ER)" evidence="3">
    <location>
        <begin position="14"/>
        <end position="325"/>
    </location>
</feature>
<evidence type="ECO:0000313" key="4">
    <source>
        <dbReference type="EMBL" id="RDV04670.1"/>
    </source>
</evidence>
<dbReference type="SUPFAM" id="SSF51735">
    <property type="entry name" value="NAD(P)-binding Rossmann-fold domains"/>
    <property type="match status" value="1"/>
</dbReference>
<dbReference type="NCBIfam" id="TIGR02824">
    <property type="entry name" value="quinone_pig3"/>
    <property type="match status" value="1"/>
</dbReference>
<dbReference type="SMART" id="SM00829">
    <property type="entry name" value="PKS_ER"/>
    <property type="match status" value="1"/>
</dbReference>
<dbReference type="InterPro" id="IPR014189">
    <property type="entry name" value="Quinone_OxRdtase_PIG3"/>
</dbReference>
<dbReference type="InterPro" id="IPR011032">
    <property type="entry name" value="GroES-like_sf"/>
</dbReference>
<keyword evidence="5" id="KW-1185">Reference proteome</keyword>
<dbReference type="InterPro" id="IPR013149">
    <property type="entry name" value="ADH-like_C"/>
</dbReference>
<dbReference type="Proteomes" id="UP000263993">
    <property type="component" value="Unassembled WGS sequence"/>
</dbReference>
<evidence type="ECO:0000256" key="1">
    <source>
        <dbReference type="ARBA" id="ARBA00022857"/>
    </source>
</evidence>
<dbReference type="GO" id="GO:0016651">
    <property type="term" value="F:oxidoreductase activity, acting on NAD(P)H"/>
    <property type="evidence" value="ECO:0007669"/>
    <property type="project" value="TreeGrafter"/>
</dbReference>
<evidence type="ECO:0000313" key="5">
    <source>
        <dbReference type="Proteomes" id="UP000263993"/>
    </source>
</evidence>
<dbReference type="OrthoDB" id="9780520at2"/>
<dbReference type="EMBL" id="QRGO01000001">
    <property type="protein sequence ID" value="RDV04670.1"/>
    <property type="molecule type" value="Genomic_DNA"/>
</dbReference>
<dbReference type="AlphaFoldDB" id="A0A371BAS4"/>
<dbReference type="InterPro" id="IPR020843">
    <property type="entry name" value="ER"/>
</dbReference>